<dbReference type="OrthoDB" id="10259680at2759"/>
<evidence type="ECO:0008006" key="4">
    <source>
        <dbReference type="Google" id="ProtNLM"/>
    </source>
</evidence>
<dbReference type="AlphaFoldDB" id="A0A4P9X5Q8"/>
<keyword evidence="1" id="KW-0812">Transmembrane</keyword>
<dbReference type="Proteomes" id="UP000274922">
    <property type="component" value="Unassembled WGS sequence"/>
</dbReference>
<proteinExistence type="predicted"/>
<evidence type="ECO:0000313" key="3">
    <source>
        <dbReference type="Proteomes" id="UP000274922"/>
    </source>
</evidence>
<feature type="transmembrane region" description="Helical" evidence="1">
    <location>
        <begin position="50"/>
        <end position="68"/>
    </location>
</feature>
<feature type="non-terminal residue" evidence="2">
    <location>
        <position position="1"/>
    </location>
</feature>
<organism evidence="2 3">
    <name type="scientific">Caulochytrium protostelioides</name>
    <dbReference type="NCBI Taxonomy" id="1555241"/>
    <lineage>
        <taxon>Eukaryota</taxon>
        <taxon>Fungi</taxon>
        <taxon>Fungi incertae sedis</taxon>
        <taxon>Chytridiomycota</taxon>
        <taxon>Chytridiomycota incertae sedis</taxon>
        <taxon>Chytridiomycetes</taxon>
        <taxon>Caulochytriales</taxon>
        <taxon>Caulochytriaceae</taxon>
        <taxon>Caulochytrium</taxon>
    </lineage>
</organism>
<evidence type="ECO:0000313" key="2">
    <source>
        <dbReference type="EMBL" id="RKP00474.1"/>
    </source>
</evidence>
<dbReference type="Pfam" id="PF06961">
    <property type="entry name" value="DUF1294"/>
    <property type="match status" value="1"/>
</dbReference>
<evidence type="ECO:0000256" key="1">
    <source>
        <dbReference type="SAM" id="Phobius"/>
    </source>
</evidence>
<reference evidence="3" key="1">
    <citation type="journal article" date="2018" name="Nat. Microbiol.">
        <title>Leveraging single-cell genomics to expand the fungal tree of life.</title>
        <authorList>
            <person name="Ahrendt S.R."/>
            <person name="Quandt C.A."/>
            <person name="Ciobanu D."/>
            <person name="Clum A."/>
            <person name="Salamov A."/>
            <person name="Andreopoulos B."/>
            <person name="Cheng J.F."/>
            <person name="Woyke T."/>
            <person name="Pelin A."/>
            <person name="Henrissat B."/>
            <person name="Reynolds N.K."/>
            <person name="Benny G.L."/>
            <person name="Smith M.E."/>
            <person name="James T.Y."/>
            <person name="Grigoriev I.V."/>
        </authorList>
    </citation>
    <scope>NUCLEOTIDE SEQUENCE [LARGE SCALE GENOMIC DNA]</scope>
    <source>
        <strain evidence="3">ATCC 52028</strain>
    </source>
</reference>
<keyword evidence="1" id="KW-0472">Membrane</keyword>
<name>A0A4P9X5Q8_9FUNG</name>
<sequence>EPSLTPPLPIVYVLGGYLVAINAFAVGLFGYDKFQATRRGWRIPERSLQLTALLGGWAGGLWAMQTWRHKTVKKAFREPYMLATAANGAVMAAGAGAWCLSPRFRTAVHTFLR</sequence>
<gene>
    <name evidence="2" type="ORF">CXG81DRAFT_7643</name>
</gene>
<accession>A0A4P9X5Q8</accession>
<keyword evidence="1" id="KW-1133">Transmembrane helix</keyword>
<feature type="non-terminal residue" evidence="2">
    <location>
        <position position="113"/>
    </location>
</feature>
<dbReference type="InterPro" id="IPR010718">
    <property type="entry name" value="DUF1294"/>
</dbReference>
<dbReference type="EMBL" id="ML014214">
    <property type="protein sequence ID" value="RKP00474.1"/>
    <property type="molecule type" value="Genomic_DNA"/>
</dbReference>
<feature type="transmembrane region" description="Helical" evidence="1">
    <location>
        <begin position="12"/>
        <end position="30"/>
    </location>
</feature>
<keyword evidence="3" id="KW-1185">Reference proteome</keyword>
<feature type="transmembrane region" description="Helical" evidence="1">
    <location>
        <begin position="80"/>
        <end position="100"/>
    </location>
</feature>
<protein>
    <recommendedName>
        <fullName evidence="4">DUF1294-domain-containing protein</fullName>
    </recommendedName>
</protein>